<gene>
    <name evidence="1" type="ORF">Scep_016458</name>
</gene>
<keyword evidence="2" id="KW-1185">Reference proteome</keyword>
<reference evidence="1 2" key="1">
    <citation type="submission" date="2024-01" db="EMBL/GenBank/DDBJ databases">
        <title>Genome assemblies of Stephania.</title>
        <authorList>
            <person name="Yang L."/>
        </authorList>
    </citation>
    <scope>NUCLEOTIDE SEQUENCE [LARGE SCALE GENOMIC DNA]</scope>
    <source>
        <strain evidence="1">JXDWG</strain>
        <tissue evidence="1">Leaf</tissue>
    </source>
</reference>
<comment type="caution">
    <text evidence="1">The sequence shown here is derived from an EMBL/GenBank/DDBJ whole genome shotgun (WGS) entry which is preliminary data.</text>
</comment>
<dbReference type="Proteomes" id="UP001419268">
    <property type="component" value="Unassembled WGS sequence"/>
</dbReference>
<accession>A0AAP0INH8</accession>
<proteinExistence type="predicted"/>
<name>A0AAP0INH8_9MAGN</name>
<dbReference type="AlphaFoldDB" id="A0AAP0INH8"/>
<evidence type="ECO:0000313" key="2">
    <source>
        <dbReference type="Proteomes" id="UP001419268"/>
    </source>
</evidence>
<sequence>MVNEGGTRGATTTMVQEAIQPSLARAPSRINQERGCLSDGVIHGRNIQVRLLRSPTSVIRDSEDLVVEQIAEEEGIDVSTEGNPTQVINLDFESSVGAVRGGGGRGWSSF</sequence>
<evidence type="ECO:0000313" key="1">
    <source>
        <dbReference type="EMBL" id="KAK9118365.1"/>
    </source>
</evidence>
<protein>
    <submittedName>
        <fullName evidence="1">Uncharacterized protein</fullName>
    </submittedName>
</protein>
<dbReference type="EMBL" id="JBBNAG010000007">
    <property type="protein sequence ID" value="KAK9118365.1"/>
    <property type="molecule type" value="Genomic_DNA"/>
</dbReference>
<organism evidence="1 2">
    <name type="scientific">Stephania cephalantha</name>
    <dbReference type="NCBI Taxonomy" id="152367"/>
    <lineage>
        <taxon>Eukaryota</taxon>
        <taxon>Viridiplantae</taxon>
        <taxon>Streptophyta</taxon>
        <taxon>Embryophyta</taxon>
        <taxon>Tracheophyta</taxon>
        <taxon>Spermatophyta</taxon>
        <taxon>Magnoliopsida</taxon>
        <taxon>Ranunculales</taxon>
        <taxon>Menispermaceae</taxon>
        <taxon>Menispermoideae</taxon>
        <taxon>Cissampelideae</taxon>
        <taxon>Stephania</taxon>
    </lineage>
</organism>